<sequence length="249" mass="26544">MTKPAPAQEFFANRGDGIAAWRKIADHLEAEIAGGLLAPGGQLPTEAVLATRFTVNRHTVRRALAELADKGLVRTAQGRGTFVEAARLAYPIGTRTRFSQNMAQEGREPGGVVLDAAEIEADARIAGLLAIPPGSLVLRLHTARLADGVPIAIGHSHFPLPRFAGFEAAYRRFGAVTPSFAAYGVDDYKRRETRVSARFASPEEATGLDIAPGRPVMVVDSINVDLDGVPIQATRGVFAADRAEIVLQS</sequence>
<dbReference type="SMART" id="SM00866">
    <property type="entry name" value="UTRA"/>
    <property type="match status" value="1"/>
</dbReference>
<evidence type="ECO:0000259" key="4">
    <source>
        <dbReference type="PROSITE" id="PS50949"/>
    </source>
</evidence>
<dbReference type="Pfam" id="PF00392">
    <property type="entry name" value="GntR"/>
    <property type="match status" value="1"/>
</dbReference>
<evidence type="ECO:0000313" key="5">
    <source>
        <dbReference type="EMBL" id="GLS23960.1"/>
    </source>
</evidence>
<evidence type="ECO:0000313" key="6">
    <source>
        <dbReference type="Proteomes" id="UP001156882"/>
    </source>
</evidence>
<dbReference type="Proteomes" id="UP001156882">
    <property type="component" value="Unassembled WGS sequence"/>
</dbReference>
<dbReference type="CDD" id="cd07377">
    <property type="entry name" value="WHTH_GntR"/>
    <property type="match status" value="1"/>
</dbReference>
<evidence type="ECO:0000256" key="3">
    <source>
        <dbReference type="ARBA" id="ARBA00023163"/>
    </source>
</evidence>
<dbReference type="SMART" id="SM00345">
    <property type="entry name" value="HTH_GNTR"/>
    <property type="match status" value="1"/>
</dbReference>
<dbReference type="InterPro" id="IPR036390">
    <property type="entry name" value="WH_DNA-bd_sf"/>
</dbReference>
<dbReference type="InterPro" id="IPR028978">
    <property type="entry name" value="Chorismate_lyase_/UTRA_dom_sf"/>
</dbReference>
<comment type="caution">
    <text evidence="5">The sequence shown here is derived from an EMBL/GenBank/DDBJ whole genome shotgun (WGS) entry which is preliminary data.</text>
</comment>
<dbReference type="PANTHER" id="PTHR44846:SF1">
    <property type="entry name" value="MANNOSYL-D-GLYCERATE TRANSPORT_METABOLISM SYSTEM REPRESSOR MNGR-RELATED"/>
    <property type="match status" value="1"/>
</dbReference>
<dbReference type="InterPro" id="IPR012702">
    <property type="entry name" value="CP_lyase_PhnF"/>
</dbReference>
<gene>
    <name evidence="5" type="ORF">GCM10007874_69810</name>
</gene>
<dbReference type="PRINTS" id="PR00035">
    <property type="entry name" value="HTHGNTR"/>
</dbReference>
<name>A0ABQ6CV08_9HYPH</name>
<keyword evidence="2" id="KW-0238">DNA-binding</keyword>
<organism evidence="5 6">
    <name type="scientific">Labrys miyagiensis</name>
    <dbReference type="NCBI Taxonomy" id="346912"/>
    <lineage>
        <taxon>Bacteria</taxon>
        <taxon>Pseudomonadati</taxon>
        <taxon>Pseudomonadota</taxon>
        <taxon>Alphaproteobacteria</taxon>
        <taxon>Hyphomicrobiales</taxon>
        <taxon>Xanthobacteraceae</taxon>
        <taxon>Labrys</taxon>
    </lineage>
</organism>
<proteinExistence type="predicted"/>
<dbReference type="InterPro" id="IPR011663">
    <property type="entry name" value="UTRA"/>
</dbReference>
<dbReference type="PANTHER" id="PTHR44846">
    <property type="entry name" value="MANNOSYL-D-GLYCERATE TRANSPORT/METABOLISM SYSTEM REPRESSOR MNGR-RELATED"/>
    <property type="match status" value="1"/>
</dbReference>
<dbReference type="RefSeq" id="WP_284316883.1">
    <property type="nucleotide sequence ID" value="NZ_BSPC01000093.1"/>
</dbReference>
<keyword evidence="1" id="KW-0805">Transcription regulation</keyword>
<dbReference type="NCBIfam" id="TIGR02325">
    <property type="entry name" value="C_P_lyase_phnF"/>
    <property type="match status" value="1"/>
</dbReference>
<dbReference type="InterPro" id="IPR000524">
    <property type="entry name" value="Tscrpt_reg_HTH_GntR"/>
</dbReference>
<dbReference type="InterPro" id="IPR036388">
    <property type="entry name" value="WH-like_DNA-bd_sf"/>
</dbReference>
<dbReference type="InterPro" id="IPR050679">
    <property type="entry name" value="Bact_HTH_transcr_reg"/>
</dbReference>
<accession>A0ABQ6CV08</accession>
<dbReference type="Gene3D" id="3.40.1410.10">
    <property type="entry name" value="Chorismate lyase-like"/>
    <property type="match status" value="1"/>
</dbReference>
<keyword evidence="6" id="KW-1185">Reference proteome</keyword>
<keyword evidence="3" id="KW-0804">Transcription</keyword>
<evidence type="ECO:0000256" key="2">
    <source>
        <dbReference type="ARBA" id="ARBA00023125"/>
    </source>
</evidence>
<dbReference type="SUPFAM" id="SSF64288">
    <property type="entry name" value="Chorismate lyase-like"/>
    <property type="match status" value="1"/>
</dbReference>
<reference evidence="6" key="1">
    <citation type="journal article" date="2019" name="Int. J. Syst. Evol. Microbiol.">
        <title>The Global Catalogue of Microorganisms (GCM) 10K type strain sequencing project: providing services to taxonomists for standard genome sequencing and annotation.</title>
        <authorList>
            <consortium name="The Broad Institute Genomics Platform"/>
            <consortium name="The Broad Institute Genome Sequencing Center for Infectious Disease"/>
            <person name="Wu L."/>
            <person name="Ma J."/>
        </authorList>
    </citation>
    <scope>NUCLEOTIDE SEQUENCE [LARGE SCALE GENOMIC DNA]</scope>
    <source>
        <strain evidence="6">NBRC 101365</strain>
    </source>
</reference>
<dbReference type="EMBL" id="BSPC01000093">
    <property type="protein sequence ID" value="GLS23960.1"/>
    <property type="molecule type" value="Genomic_DNA"/>
</dbReference>
<dbReference type="Gene3D" id="1.10.10.10">
    <property type="entry name" value="Winged helix-like DNA-binding domain superfamily/Winged helix DNA-binding domain"/>
    <property type="match status" value="1"/>
</dbReference>
<protein>
    <submittedName>
        <fullName evidence="5">HTH-type transcriptional regulator RB1450</fullName>
    </submittedName>
</protein>
<dbReference type="PROSITE" id="PS50949">
    <property type="entry name" value="HTH_GNTR"/>
    <property type="match status" value="1"/>
</dbReference>
<dbReference type="SUPFAM" id="SSF46785">
    <property type="entry name" value="Winged helix' DNA-binding domain"/>
    <property type="match status" value="1"/>
</dbReference>
<feature type="domain" description="HTH gntR-type" evidence="4">
    <location>
        <begin position="18"/>
        <end position="86"/>
    </location>
</feature>
<evidence type="ECO:0000256" key="1">
    <source>
        <dbReference type="ARBA" id="ARBA00023015"/>
    </source>
</evidence>
<dbReference type="Pfam" id="PF07702">
    <property type="entry name" value="UTRA"/>
    <property type="match status" value="1"/>
</dbReference>